<feature type="region of interest" description="Disordered" evidence="1">
    <location>
        <begin position="41"/>
        <end position="70"/>
    </location>
</feature>
<evidence type="ECO:0000313" key="4">
    <source>
        <dbReference type="Proteomes" id="UP000029714"/>
    </source>
</evidence>
<sequence length="440" mass="50078">MLFFLFDIFLRFLVKICILVFLLFGVIFGNDFIESNGVTESKSQDSNIQDSKDSKNTLNSQNLDSKDSKNSQNFIESTLQIPYKKRTITLITDNDAYFPITDKDRYYTAGHSLTYTHSEREDSILRFIGFAWLIEKKSKNLDSKNIESKNKDFSQNTESNLQDSKKDSIKDSKPQNIESKTQKFITRFHNKWQSKPISRYAFSAAQEINTPHNKFAIDTPRDDLPYSGYLYLSAMAQNRIHNFLEQTSVNIGVVGPYALGRETQDSIHDSLNVGKYPGWNYQLQNEPIFNLYYKAAYKMPILPSFIEAIPRTAIALGNAHTHLDLALNLRAGYGVNGDFGFSYARNSGFNTTSINNAFRIYAQLDILARLVARNIFIQGNTFGGLQTNLALNPLIYELNIGALCAWKGFSLGLNYTIRSQEFSTQIGSDNFATFRLEISF</sequence>
<reference evidence="3 4" key="1">
    <citation type="journal article" date="2014" name="Genome Announc.">
        <title>Draft genome sequences of eight enterohepatic helicobacter species isolated from both laboratory and wild rodents.</title>
        <authorList>
            <person name="Sheh A."/>
            <person name="Shen Z."/>
            <person name="Fox J.G."/>
        </authorList>
    </citation>
    <scope>NUCLEOTIDE SEQUENCE [LARGE SCALE GENOMIC DNA]</scope>
    <source>
        <strain evidence="3 4">MIT 97-6194</strain>
    </source>
</reference>
<keyword evidence="2" id="KW-1133">Transmembrane helix</keyword>
<evidence type="ECO:0000313" key="3">
    <source>
        <dbReference type="EMBL" id="TLD95540.1"/>
    </source>
</evidence>
<dbReference type="OrthoDB" id="9776275at2"/>
<keyword evidence="4" id="KW-1185">Reference proteome</keyword>
<keyword evidence="2" id="KW-0472">Membrane</keyword>
<evidence type="ECO:0000256" key="2">
    <source>
        <dbReference type="SAM" id="Phobius"/>
    </source>
</evidence>
<keyword evidence="2" id="KW-0812">Transmembrane</keyword>
<protein>
    <submittedName>
        <fullName evidence="3">Lipid A deacylase LpxR family protein</fullName>
    </submittedName>
</protein>
<gene>
    <name evidence="3" type="ORF">LS64_001380</name>
</gene>
<dbReference type="InterPro" id="IPR018707">
    <property type="entry name" value="LpxR"/>
</dbReference>
<dbReference type="EMBL" id="JRMP02000002">
    <property type="protein sequence ID" value="TLD95540.1"/>
    <property type="molecule type" value="Genomic_DNA"/>
</dbReference>
<dbReference type="InterPro" id="IPR037107">
    <property type="entry name" value="Put_OMP_sf"/>
</dbReference>
<feature type="compositionally biased region" description="Polar residues" evidence="1">
    <location>
        <begin position="153"/>
        <end position="162"/>
    </location>
</feature>
<dbReference type="STRING" id="1548018.LS64_04655"/>
<organism evidence="3 4">
    <name type="scientific">Helicobacter saguini</name>
    <dbReference type="NCBI Taxonomy" id="1548018"/>
    <lineage>
        <taxon>Bacteria</taxon>
        <taxon>Pseudomonadati</taxon>
        <taxon>Campylobacterota</taxon>
        <taxon>Epsilonproteobacteria</taxon>
        <taxon>Campylobacterales</taxon>
        <taxon>Helicobacteraceae</taxon>
        <taxon>Helicobacter</taxon>
    </lineage>
</organism>
<accession>A0A347VWK7</accession>
<dbReference type="Pfam" id="PF09982">
    <property type="entry name" value="LpxR"/>
    <property type="match status" value="1"/>
</dbReference>
<feature type="compositionally biased region" description="Basic and acidic residues" evidence="1">
    <location>
        <begin position="163"/>
        <end position="173"/>
    </location>
</feature>
<dbReference type="Gene3D" id="2.40.128.140">
    <property type="entry name" value="Outer membrane protein"/>
    <property type="match status" value="1"/>
</dbReference>
<proteinExistence type="predicted"/>
<reference evidence="3 4" key="2">
    <citation type="journal article" date="2016" name="Infect. Immun.">
        <title>Helicobacter saguini, a Novel Helicobacter Isolated from Cotton-Top Tamarins with Ulcerative Colitis, Has Proinflammatory Properties and Induces Typhlocolitis and Dysplasia in Gnotobiotic IL-10-/- Mice.</title>
        <authorList>
            <person name="Shen Z."/>
            <person name="Mannion A."/>
            <person name="Whary M.T."/>
            <person name="Muthupalani S."/>
            <person name="Sheh A."/>
            <person name="Feng Y."/>
            <person name="Gong G."/>
            <person name="Vandamme P."/>
            <person name="Holcombe H.R."/>
            <person name="Paster B.J."/>
            <person name="Fox J.G."/>
        </authorList>
    </citation>
    <scope>NUCLEOTIDE SEQUENCE [LARGE SCALE GENOMIC DNA]</scope>
    <source>
        <strain evidence="3 4">MIT 97-6194</strain>
    </source>
</reference>
<dbReference type="Proteomes" id="UP000029714">
    <property type="component" value="Unassembled WGS sequence"/>
</dbReference>
<evidence type="ECO:0000256" key="1">
    <source>
        <dbReference type="SAM" id="MobiDB-lite"/>
    </source>
</evidence>
<feature type="transmembrane region" description="Helical" evidence="2">
    <location>
        <begin position="12"/>
        <end position="33"/>
    </location>
</feature>
<name>A0A347VWK7_9HELI</name>
<dbReference type="AlphaFoldDB" id="A0A347VWK7"/>
<feature type="region of interest" description="Disordered" evidence="1">
    <location>
        <begin position="150"/>
        <end position="176"/>
    </location>
</feature>
<comment type="caution">
    <text evidence="3">The sequence shown here is derived from an EMBL/GenBank/DDBJ whole genome shotgun (WGS) entry which is preliminary data.</text>
</comment>